<dbReference type="SUPFAM" id="SSF54695">
    <property type="entry name" value="POZ domain"/>
    <property type="match status" value="1"/>
</dbReference>
<organism evidence="1 2">
    <name type="scientific">Microthyrium microscopicum</name>
    <dbReference type="NCBI Taxonomy" id="703497"/>
    <lineage>
        <taxon>Eukaryota</taxon>
        <taxon>Fungi</taxon>
        <taxon>Dikarya</taxon>
        <taxon>Ascomycota</taxon>
        <taxon>Pezizomycotina</taxon>
        <taxon>Dothideomycetes</taxon>
        <taxon>Dothideomycetes incertae sedis</taxon>
        <taxon>Microthyriales</taxon>
        <taxon>Microthyriaceae</taxon>
        <taxon>Microthyrium</taxon>
    </lineage>
</organism>
<dbReference type="Gene3D" id="3.30.710.10">
    <property type="entry name" value="Potassium Channel Kv1.1, Chain A"/>
    <property type="match status" value="1"/>
</dbReference>
<dbReference type="PANTHER" id="PTHR47843:SF5">
    <property type="entry name" value="BTB_POZ DOMAIN PROTEIN"/>
    <property type="match status" value="1"/>
</dbReference>
<evidence type="ECO:0008006" key="3">
    <source>
        <dbReference type="Google" id="ProtNLM"/>
    </source>
</evidence>
<dbReference type="PANTHER" id="PTHR47843">
    <property type="entry name" value="BTB DOMAIN-CONTAINING PROTEIN-RELATED"/>
    <property type="match status" value="1"/>
</dbReference>
<accession>A0A6A6UEH0</accession>
<evidence type="ECO:0000313" key="2">
    <source>
        <dbReference type="Proteomes" id="UP000799302"/>
    </source>
</evidence>
<evidence type="ECO:0000313" key="1">
    <source>
        <dbReference type="EMBL" id="KAF2669823.1"/>
    </source>
</evidence>
<sequence length="311" mass="35194">MAESKINFYERILSTDVWVFRIGKEQTPFYVHSGAIEHQSRALSALVRKPYSESTEKTVLWPDVCHEDFVRFYEFIHTGDYPAPLLSHEDHKDEVKPEMAKSSNIVYNCANCIRSNFSIMCNHCRINMVGRTDNALTRQADGNLIVCMTTLPPASQSSTDKLSFSKVKKAFEAKDYCPTLPREAFRVLYDAVPLSGPTVDYKPIFLAHARLYALGDKYAISSLKSLTLSKLHRALLNFKLCDERVEDVVALIDFVYSNTAPSSEEKLRELVVDYVISEENTIGKSDSFLELLGGGGDFVQDHQKKLFQLLA</sequence>
<name>A0A6A6UEH0_9PEZI</name>
<reference evidence="1" key="1">
    <citation type="journal article" date="2020" name="Stud. Mycol.">
        <title>101 Dothideomycetes genomes: a test case for predicting lifestyles and emergence of pathogens.</title>
        <authorList>
            <person name="Haridas S."/>
            <person name="Albert R."/>
            <person name="Binder M."/>
            <person name="Bloem J."/>
            <person name="Labutti K."/>
            <person name="Salamov A."/>
            <person name="Andreopoulos B."/>
            <person name="Baker S."/>
            <person name="Barry K."/>
            <person name="Bills G."/>
            <person name="Bluhm B."/>
            <person name="Cannon C."/>
            <person name="Castanera R."/>
            <person name="Culley D."/>
            <person name="Daum C."/>
            <person name="Ezra D."/>
            <person name="Gonzalez J."/>
            <person name="Henrissat B."/>
            <person name="Kuo A."/>
            <person name="Liang C."/>
            <person name="Lipzen A."/>
            <person name="Lutzoni F."/>
            <person name="Magnuson J."/>
            <person name="Mondo S."/>
            <person name="Nolan M."/>
            <person name="Ohm R."/>
            <person name="Pangilinan J."/>
            <person name="Park H.-J."/>
            <person name="Ramirez L."/>
            <person name="Alfaro M."/>
            <person name="Sun H."/>
            <person name="Tritt A."/>
            <person name="Yoshinaga Y."/>
            <person name="Zwiers L.-H."/>
            <person name="Turgeon B."/>
            <person name="Goodwin S."/>
            <person name="Spatafora J."/>
            <person name="Crous P."/>
            <person name="Grigoriev I."/>
        </authorList>
    </citation>
    <scope>NUCLEOTIDE SEQUENCE</scope>
    <source>
        <strain evidence="1">CBS 115976</strain>
    </source>
</reference>
<keyword evidence="2" id="KW-1185">Reference proteome</keyword>
<proteinExistence type="predicted"/>
<gene>
    <name evidence="1" type="ORF">BT63DRAFT_478064</name>
</gene>
<dbReference type="EMBL" id="MU004234">
    <property type="protein sequence ID" value="KAF2669823.1"/>
    <property type="molecule type" value="Genomic_DNA"/>
</dbReference>
<dbReference type="OrthoDB" id="9997739at2759"/>
<protein>
    <recommendedName>
        <fullName evidence="3">BTB domain-containing protein</fullName>
    </recommendedName>
</protein>
<dbReference type="Proteomes" id="UP000799302">
    <property type="component" value="Unassembled WGS sequence"/>
</dbReference>
<dbReference type="AlphaFoldDB" id="A0A6A6UEH0"/>
<dbReference type="InterPro" id="IPR011333">
    <property type="entry name" value="SKP1/BTB/POZ_sf"/>
</dbReference>